<dbReference type="GO" id="GO:0005743">
    <property type="term" value="C:mitochondrial inner membrane"/>
    <property type="evidence" value="ECO:0007669"/>
    <property type="project" value="UniProtKB-SubCell"/>
</dbReference>
<keyword evidence="3" id="KW-0496">Mitochondrion</keyword>
<keyword evidence="3" id="KW-0999">Mitochondrion inner membrane</keyword>
<keyword evidence="3" id="KW-0472">Membrane</keyword>
<evidence type="ECO:0000256" key="1">
    <source>
        <dbReference type="ARBA" id="ARBA00007347"/>
    </source>
</evidence>
<dbReference type="EMBL" id="LN483166">
    <property type="protein sequence ID" value="CED84532.1"/>
    <property type="molecule type" value="Genomic_DNA"/>
</dbReference>
<evidence type="ECO:0000256" key="2">
    <source>
        <dbReference type="ARBA" id="ARBA00023157"/>
    </source>
</evidence>
<accession>A0A0F7SQN7</accession>
<evidence type="ECO:0000256" key="3">
    <source>
        <dbReference type="RuleBase" id="RU364104"/>
    </source>
</evidence>
<organism evidence="5">
    <name type="scientific">Phaffia rhodozyma</name>
    <name type="common">Yeast</name>
    <name type="synonym">Xanthophyllomyces dendrorhous</name>
    <dbReference type="NCBI Taxonomy" id="264483"/>
    <lineage>
        <taxon>Eukaryota</taxon>
        <taxon>Fungi</taxon>
        <taxon>Dikarya</taxon>
        <taxon>Basidiomycota</taxon>
        <taxon>Agaricomycotina</taxon>
        <taxon>Tremellomycetes</taxon>
        <taxon>Cystofilobasidiales</taxon>
        <taxon>Mrakiaceae</taxon>
        <taxon>Phaffia</taxon>
    </lineage>
</organism>
<sequence>MHPPLHKPSNMTACEDVIKALEECHATMKKWWGGCNQNKVDVTLCLRAERVARTQNHRQEAKTKNAERKKKMEAIMQDLDRE</sequence>
<keyword evidence="2" id="KW-1015">Disulfide bond</keyword>
<dbReference type="InterPro" id="IPR013892">
    <property type="entry name" value="Cyt_c_biogenesis_Cmc1-like"/>
</dbReference>
<evidence type="ECO:0000256" key="4">
    <source>
        <dbReference type="SAM" id="MobiDB-lite"/>
    </source>
</evidence>
<keyword evidence="3" id="KW-0143">Chaperone</keyword>
<comment type="similarity">
    <text evidence="1 3">Belongs to the CMC family.</text>
</comment>
<feature type="region of interest" description="Disordered" evidence="4">
    <location>
        <begin position="56"/>
        <end position="82"/>
    </location>
</feature>
<comment type="function">
    <text evidence="3">Required for mitochondrial cytochrome c oxidase (COX) assembly and respiration.</text>
</comment>
<comment type="subcellular location">
    <subcellularLocation>
        <location evidence="3">Mitochondrion inner membrane</location>
    </subcellularLocation>
</comment>
<protein>
    <recommendedName>
        <fullName evidence="3">COX assembly mitochondrial protein</fullName>
    </recommendedName>
</protein>
<dbReference type="AlphaFoldDB" id="A0A0F7SQN7"/>
<dbReference type="Pfam" id="PF08583">
    <property type="entry name" value="Cmc1"/>
    <property type="match status" value="1"/>
</dbReference>
<name>A0A0F7SQN7_PHARH</name>
<proteinExistence type="inferred from homology"/>
<reference evidence="5" key="1">
    <citation type="submission" date="2014-08" db="EMBL/GenBank/DDBJ databases">
        <authorList>
            <person name="Sharma Rahul"/>
            <person name="Thines Marco"/>
        </authorList>
    </citation>
    <scope>NUCLEOTIDE SEQUENCE</scope>
</reference>
<evidence type="ECO:0000313" key="5">
    <source>
        <dbReference type="EMBL" id="CED84532.1"/>
    </source>
</evidence>